<dbReference type="InterPro" id="IPR036188">
    <property type="entry name" value="FAD/NAD-bd_sf"/>
</dbReference>
<dbReference type="GO" id="GO:0004808">
    <property type="term" value="F:tRNA (5-methylaminomethyl-2-thiouridylate)(34)-methyltransferase activity"/>
    <property type="evidence" value="ECO:0007669"/>
    <property type="project" value="UniProtKB-EC"/>
</dbReference>
<evidence type="ECO:0000256" key="2">
    <source>
        <dbReference type="ARBA" id="ARBA00022603"/>
    </source>
</evidence>
<protein>
    <recommendedName>
        <fullName evidence="10">tRNA 5-methylaminomethyl-2-thiouridine biosynthesis bifunctional protein MnmC</fullName>
        <shortName evidence="10">tRNA mnm(5)s(2)U biosynthesis bifunctional protein</shortName>
    </recommendedName>
    <domain>
        <recommendedName>
            <fullName evidence="10">tRNA (mnm(5)s(2)U34)-methyltransferase</fullName>
            <ecNumber evidence="10">2.1.1.61</ecNumber>
        </recommendedName>
    </domain>
    <domain>
        <recommendedName>
            <fullName evidence="10">FAD-dependent cmnm(5)s(2)U34 oxidoreductase</fullName>
            <ecNumber evidence="10">1.5.-.-</ecNumber>
        </recommendedName>
    </domain>
</protein>
<evidence type="ECO:0000259" key="11">
    <source>
        <dbReference type="Pfam" id="PF01266"/>
    </source>
</evidence>
<dbReference type="EC" id="1.5.-.-" evidence="10"/>
<keyword evidence="3 10" id="KW-0285">Flavoprotein</keyword>
<comment type="function">
    <text evidence="10">Catalyzes the last two steps in the biosynthesis of 5-methylaminomethyl-2-thiouridine (mnm(5)s(2)U) at the wobble position (U34) in tRNA. Catalyzes the FAD-dependent demodification of cmnm(5)s(2)U34 to nm(5)s(2)U34, followed by the transfer of a methyl group from S-adenosyl-L-methionine to nm(5)s(2)U34, to form mnm(5)s(2)U34.</text>
</comment>
<dbReference type="Gene3D" id="3.30.9.10">
    <property type="entry name" value="D-Amino Acid Oxidase, subunit A, domain 2"/>
    <property type="match status" value="1"/>
</dbReference>
<organism evidence="13 14">
    <name type="scientific">Halothiobacillus diazotrophicus</name>
    <dbReference type="NCBI Taxonomy" id="1860122"/>
    <lineage>
        <taxon>Bacteria</taxon>
        <taxon>Pseudomonadati</taxon>
        <taxon>Pseudomonadota</taxon>
        <taxon>Gammaproteobacteria</taxon>
        <taxon>Chromatiales</taxon>
        <taxon>Halothiobacillaceae</taxon>
        <taxon>Halothiobacillus</taxon>
    </lineage>
</organism>
<dbReference type="InterPro" id="IPR047785">
    <property type="entry name" value="tRNA_MNMC2"/>
</dbReference>
<feature type="domain" description="MnmC-like methyltransferase" evidence="12">
    <location>
        <begin position="121"/>
        <end position="241"/>
    </location>
</feature>
<evidence type="ECO:0000259" key="12">
    <source>
        <dbReference type="Pfam" id="PF05430"/>
    </source>
</evidence>
<dbReference type="GO" id="GO:0032259">
    <property type="term" value="P:methylation"/>
    <property type="evidence" value="ECO:0007669"/>
    <property type="project" value="UniProtKB-KW"/>
</dbReference>
<dbReference type="NCBIfam" id="NF033855">
    <property type="entry name" value="tRNA_MNMC2"/>
    <property type="match status" value="1"/>
</dbReference>
<dbReference type="GO" id="GO:0050660">
    <property type="term" value="F:flavin adenine dinucleotide binding"/>
    <property type="evidence" value="ECO:0007669"/>
    <property type="project" value="UniProtKB-UniRule"/>
</dbReference>
<dbReference type="Pfam" id="PF01266">
    <property type="entry name" value="DAO"/>
    <property type="match status" value="1"/>
</dbReference>
<proteinExistence type="inferred from homology"/>
<evidence type="ECO:0000256" key="7">
    <source>
        <dbReference type="ARBA" id="ARBA00022827"/>
    </source>
</evidence>
<dbReference type="Gene3D" id="3.40.50.150">
    <property type="entry name" value="Vaccinia Virus protein VP39"/>
    <property type="match status" value="1"/>
</dbReference>
<comment type="cofactor">
    <cofactor evidence="10">
        <name>FAD</name>
        <dbReference type="ChEBI" id="CHEBI:57692"/>
    </cofactor>
</comment>
<comment type="subcellular location">
    <subcellularLocation>
        <location evidence="10">Cytoplasm</location>
    </subcellularLocation>
</comment>
<dbReference type="InterPro" id="IPR006076">
    <property type="entry name" value="FAD-dep_OxRdtase"/>
</dbReference>
<dbReference type="Pfam" id="PF05430">
    <property type="entry name" value="Methyltransf_30"/>
    <property type="match status" value="1"/>
</dbReference>
<evidence type="ECO:0000256" key="9">
    <source>
        <dbReference type="ARBA" id="ARBA00023268"/>
    </source>
</evidence>
<dbReference type="EMBL" id="CP016027">
    <property type="protein sequence ID" value="ANJ66142.1"/>
    <property type="molecule type" value="Genomic_DNA"/>
</dbReference>
<dbReference type="SUPFAM" id="SSF51905">
    <property type="entry name" value="FAD/NAD(P)-binding domain"/>
    <property type="match status" value="1"/>
</dbReference>
<dbReference type="EC" id="2.1.1.61" evidence="10"/>
<dbReference type="SUPFAM" id="SSF53335">
    <property type="entry name" value="S-adenosyl-L-methionine-dependent methyltransferases"/>
    <property type="match status" value="1"/>
</dbReference>
<sequence>MNSQGEQPLLARAELTWTADGEAFNDRYGDIYFSCAGGLAEKFHVFVAGNGLPERFAQGLTTHVLEFGFGSGLSFFATAHCLMQTAPSGVAPSAPQLHFYSIEKHPLTPDEMRRLLAPWPELMPLANELIDQWPDRVPGFHRRFLVGGRIALTLVFGDVAQVLPEIDGRFDAFFLDGFSPRRNADMWTEAVLRHLPRLGATGARVATYSAARAVVDGLTAVGFSVNRVPGFGAKKHMVCGRLDAPSARPILAARRSRLDDPVVIIGAGVAGLTVARALARRGRSVRVFDAASTLGAGGSGNAAGIVAPVMSRDWNTRSSLTATGLGFMRADWQALARLGRCPQGGFSGVIQLARHDRYVVRQSDIAEDLGFDPTFAEWLSADALSELAGVPVPMPGWFFPGGGWLAPTDYLRALADDPLVELVFDGAIHAIEPEGAVWQGRDGHGQVIFSATDLVLANADALGTLRADLGAFVTPCRGQVSTALRRTDVPGATLLRPLMREGYAVELPDGRRVFGASFKAGDATRMVRNEEQQENAARLAALSPLLSQVLPSIDSWQARVSLRATTPDRLPMVGRVGLESEDQATGAVPALYVTAGHGSRGFTWCALLAESLVAEMLGEPAPLPVSLRAALAPQRFARRAARRAGVSVV</sequence>
<dbReference type="GO" id="GO:0005737">
    <property type="term" value="C:cytoplasm"/>
    <property type="evidence" value="ECO:0007669"/>
    <property type="project" value="UniProtKB-SubCell"/>
</dbReference>
<dbReference type="STRING" id="1860122.A9404_01015"/>
<evidence type="ECO:0000256" key="1">
    <source>
        <dbReference type="ARBA" id="ARBA00022490"/>
    </source>
</evidence>
<dbReference type="PANTHER" id="PTHR13847:SF283">
    <property type="entry name" value="TRNA 5-METHYLAMINOMETHYL-2-THIOURIDINE BIOSYNTHESIS BIFUNCTIONAL PROTEIN MNMC"/>
    <property type="match status" value="1"/>
</dbReference>
<keyword evidence="1 10" id="KW-0963">Cytoplasm</keyword>
<feature type="domain" description="FAD dependent oxidoreductase" evidence="11">
    <location>
        <begin position="262"/>
        <end position="614"/>
    </location>
</feature>
<comment type="similarity">
    <text evidence="10">In the N-terminal section; belongs to the methyltransferase superfamily. tRNA (mnm(5)s(2)U34)-methyltransferase family.</text>
</comment>
<gene>
    <name evidence="10" type="primary">mnmC</name>
    <name evidence="13" type="ORF">A9404_01015</name>
</gene>
<keyword evidence="14" id="KW-1185">Reference proteome</keyword>
<dbReference type="Proteomes" id="UP000078596">
    <property type="component" value="Chromosome"/>
</dbReference>
<feature type="region of interest" description="FAD-dependent cmnm(5)s(2)U34 oxidoreductase" evidence="10">
    <location>
        <begin position="265"/>
        <end position="649"/>
    </location>
</feature>
<dbReference type="PRINTS" id="PR00420">
    <property type="entry name" value="RNGMNOXGNASE"/>
</dbReference>
<dbReference type="InterPro" id="IPR008471">
    <property type="entry name" value="MnmC-like_methylTransf"/>
</dbReference>
<feature type="region of interest" description="tRNA (mnm(5)s(2)U34)-methyltransferase" evidence="10">
    <location>
        <begin position="1"/>
        <end position="243"/>
    </location>
</feature>
<keyword evidence="8 10" id="KW-0560">Oxidoreductase</keyword>
<dbReference type="GO" id="GO:0016645">
    <property type="term" value="F:oxidoreductase activity, acting on the CH-NH group of donors"/>
    <property type="evidence" value="ECO:0007669"/>
    <property type="project" value="InterPro"/>
</dbReference>
<keyword evidence="5 10" id="KW-0949">S-adenosyl-L-methionine</keyword>
<dbReference type="KEGG" id="haz:A9404_01015"/>
<dbReference type="NCBIfam" id="TIGR03197">
    <property type="entry name" value="MnmC_Cterm"/>
    <property type="match status" value="1"/>
</dbReference>
<accession>A0A191ZE49</accession>
<evidence type="ECO:0000256" key="6">
    <source>
        <dbReference type="ARBA" id="ARBA00022694"/>
    </source>
</evidence>
<evidence type="ECO:0000313" key="14">
    <source>
        <dbReference type="Proteomes" id="UP000078596"/>
    </source>
</evidence>
<evidence type="ECO:0000256" key="8">
    <source>
        <dbReference type="ARBA" id="ARBA00023002"/>
    </source>
</evidence>
<evidence type="ECO:0000256" key="5">
    <source>
        <dbReference type="ARBA" id="ARBA00022691"/>
    </source>
</evidence>
<dbReference type="HAMAP" id="MF_01102">
    <property type="entry name" value="MnmC"/>
    <property type="match status" value="1"/>
</dbReference>
<dbReference type="PANTHER" id="PTHR13847">
    <property type="entry name" value="SARCOSINE DEHYDROGENASE-RELATED"/>
    <property type="match status" value="1"/>
</dbReference>
<dbReference type="InterPro" id="IPR017610">
    <property type="entry name" value="tRNA_S-uridine_synth_MnmC_C"/>
</dbReference>
<keyword evidence="6 10" id="KW-0819">tRNA processing</keyword>
<keyword evidence="7 10" id="KW-0274">FAD</keyword>
<comment type="catalytic activity">
    <reaction evidence="10">
        <text>5-aminomethyl-2-thiouridine(34) in tRNA + S-adenosyl-L-methionine = 5-methylaminomethyl-2-thiouridine(34) in tRNA + S-adenosyl-L-homocysteine + H(+)</text>
        <dbReference type="Rhea" id="RHEA:19569"/>
        <dbReference type="Rhea" id="RHEA-COMP:10195"/>
        <dbReference type="Rhea" id="RHEA-COMP:10197"/>
        <dbReference type="ChEBI" id="CHEBI:15378"/>
        <dbReference type="ChEBI" id="CHEBI:57856"/>
        <dbReference type="ChEBI" id="CHEBI:59789"/>
        <dbReference type="ChEBI" id="CHEBI:74454"/>
        <dbReference type="ChEBI" id="CHEBI:74455"/>
        <dbReference type="EC" id="2.1.1.61"/>
    </reaction>
</comment>
<evidence type="ECO:0000256" key="3">
    <source>
        <dbReference type="ARBA" id="ARBA00022630"/>
    </source>
</evidence>
<keyword evidence="4 10" id="KW-0808">Transferase</keyword>
<keyword evidence="9 10" id="KW-0511">Multifunctional enzyme</keyword>
<evidence type="ECO:0000256" key="4">
    <source>
        <dbReference type="ARBA" id="ARBA00022679"/>
    </source>
</evidence>
<comment type="similarity">
    <text evidence="10">In the C-terminal section; belongs to the DAO family.</text>
</comment>
<keyword evidence="2 10" id="KW-0489">Methyltransferase</keyword>
<dbReference type="AlphaFoldDB" id="A0A191ZE49"/>
<dbReference type="InterPro" id="IPR023032">
    <property type="entry name" value="tRNA_MAMT_biosynth_bifunc_MnmC"/>
</dbReference>
<dbReference type="InterPro" id="IPR029063">
    <property type="entry name" value="SAM-dependent_MTases_sf"/>
</dbReference>
<dbReference type="GO" id="GO:0002097">
    <property type="term" value="P:tRNA wobble base modification"/>
    <property type="evidence" value="ECO:0007669"/>
    <property type="project" value="UniProtKB-UniRule"/>
</dbReference>
<reference evidence="13 14" key="1">
    <citation type="submission" date="2016-06" db="EMBL/GenBank/DDBJ databases">
        <title>Insight into the functional genes involving in sulfur oxidation in Pearl River water.</title>
        <authorList>
            <person name="Luo J."/>
            <person name="Tan X."/>
            <person name="Lin W."/>
        </authorList>
    </citation>
    <scope>NUCLEOTIDE SEQUENCE [LARGE SCALE GENOMIC DNA]</scope>
    <source>
        <strain evidence="13 14">LS2</strain>
    </source>
</reference>
<dbReference type="RefSeq" id="WP_066097853.1">
    <property type="nucleotide sequence ID" value="NZ_CP016027.1"/>
</dbReference>
<evidence type="ECO:0000256" key="10">
    <source>
        <dbReference type="HAMAP-Rule" id="MF_01102"/>
    </source>
</evidence>
<dbReference type="Gene3D" id="3.50.50.60">
    <property type="entry name" value="FAD/NAD(P)-binding domain"/>
    <property type="match status" value="1"/>
</dbReference>
<name>A0A191ZE49_9GAMM</name>
<evidence type="ECO:0000313" key="13">
    <source>
        <dbReference type="EMBL" id="ANJ66142.1"/>
    </source>
</evidence>